<dbReference type="PROSITE" id="PS50935">
    <property type="entry name" value="SSB"/>
    <property type="match status" value="1"/>
</dbReference>
<dbReference type="Gene3D" id="2.40.50.140">
    <property type="entry name" value="Nucleic acid-binding proteins"/>
    <property type="match status" value="1"/>
</dbReference>
<dbReference type="SUPFAM" id="SSF50249">
    <property type="entry name" value="Nucleic acid-binding proteins"/>
    <property type="match status" value="1"/>
</dbReference>
<dbReference type="NCBIfam" id="TIGR04418">
    <property type="entry name" value="PriB_gamma"/>
    <property type="match status" value="1"/>
</dbReference>
<evidence type="ECO:0000256" key="2">
    <source>
        <dbReference type="ARBA" id="ARBA00022705"/>
    </source>
</evidence>
<comment type="caution">
    <text evidence="5">The sequence shown here is derived from an EMBL/GenBank/DDBJ whole genome shotgun (WGS) entry which is preliminary data.</text>
</comment>
<organism evidence="5 6">
    <name type="scientific">Thiobacter aerophilum</name>
    <dbReference type="NCBI Taxonomy" id="3121275"/>
    <lineage>
        <taxon>Bacteria</taxon>
        <taxon>Pseudomonadati</taxon>
        <taxon>Pseudomonadota</taxon>
        <taxon>Betaproteobacteria</taxon>
        <taxon>Burkholderiales</taxon>
        <taxon>Thiobacteraceae</taxon>
        <taxon>Thiobacter</taxon>
    </lineage>
</organism>
<dbReference type="RefSeq" id="WP_347306679.1">
    <property type="nucleotide sequence ID" value="NZ_JBAJEX010000001.1"/>
</dbReference>
<evidence type="ECO:0000256" key="1">
    <source>
        <dbReference type="ARBA" id="ARBA00022515"/>
    </source>
</evidence>
<evidence type="ECO:0000256" key="4">
    <source>
        <dbReference type="PROSITE-ProRule" id="PRU00252"/>
    </source>
</evidence>
<keyword evidence="3 4" id="KW-0238">DNA-binding</keyword>
<evidence type="ECO:0000256" key="3">
    <source>
        <dbReference type="ARBA" id="ARBA00023125"/>
    </source>
</evidence>
<dbReference type="EMBL" id="JBAJEX010000001">
    <property type="protein sequence ID" value="MEO1766019.1"/>
    <property type="molecule type" value="Genomic_DNA"/>
</dbReference>
<gene>
    <name evidence="5" type="primary">priB</name>
    <name evidence="5" type="ORF">V6E02_02170</name>
</gene>
<accession>A0ABV0EBT0</accession>
<proteinExistence type="predicted"/>
<sequence>MTSNRTRISGRIADKDSLRHTPAGVPVLTFTLVHRSEQPAGVGKRKVECVIPAVAFEALAETIARWPRDAQVEVEGYLARKSRTEAQLTLYVQTIELTE</sequence>
<dbReference type="Pfam" id="PF22657">
    <property type="entry name" value="SSB_1"/>
    <property type="match status" value="1"/>
</dbReference>
<keyword evidence="1" id="KW-0639">Primosome</keyword>
<keyword evidence="2" id="KW-0235">DNA replication</keyword>
<reference evidence="5 6" key="1">
    <citation type="submission" date="2024-02" db="EMBL/GenBank/DDBJ databases">
        <title>New thermophilic sulfur-oxidizing bacteria from a hot springs of the Uzon caldera (Kamchatka, Russia).</title>
        <authorList>
            <person name="Dukat A.M."/>
            <person name="Elcheninov A.G."/>
            <person name="Frolov E.N."/>
        </authorList>
    </citation>
    <scope>NUCLEOTIDE SEQUENCE [LARGE SCALE GENOMIC DNA]</scope>
    <source>
        <strain evidence="5 6">AK1</strain>
    </source>
</reference>
<protein>
    <submittedName>
        <fullName evidence="5">Primosomal replication protein N</fullName>
    </submittedName>
</protein>
<dbReference type="InterPro" id="IPR012340">
    <property type="entry name" value="NA-bd_OB-fold"/>
</dbReference>
<keyword evidence="6" id="KW-1185">Reference proteome</keyword>
<dbReference type="InterPro" id="IPR000424">
    <property type="entry name" value="Primosome_PriB/ssb"/>
</dbReference>
<name>A0ABV0EBT0_9BURK</name>
<dbReference type="PIRSF" id="PIRSF003135">
    <property type="entry name" value="Primosomal_n"/>
    <property type="match status" value="1"/>
</dbReference>
<evidence type="ECO:0000313" key="6">
    <source>
        <dbReference type="Proteomes" id="UP001482231"/>
    </source>
</evidence>
<dbReference type="InterPro" id="IPR023646">
    <property type="entry name" value="Prisomal_replication_PriB"/>
</dbReference>
<dbReference type="Proteomes" id="UP001482231">
    <property type="component" value="Unassembled WGS sequence"/>
</dbReference>
<evidence type="ECO:0000313" key="5">
    <source>
        <dbReference type="EMBL" id="MEO1766019.1"/>
    </source>
</evidence>